<dbReference type="Pfam" id="PF01809">
    <property type="entry name" value="YidD"/>
    <property type="match status" value="1"/>
</dbReference>
<feature type="region of interest" description="Disordered" evidence="2">
    <location>
        <begin position="69"/>
        <end position="110"/>
    </location>
</feature>
<evidence type="ECO:0000313" key="3">
    <source>
        <dbReference type="EMBL" id="MBD8497763.1"/>
    </source>
</evidence>
<keyword evidence="4" id="KW-1185">Reference proteome</keyword>
<protein>
    <recommendedName>
        <fullName evidence="1">Putative membrane protein insertion efficiency factor</fullName>
    </recommendedName>
</protein>
<comment type="caution">
    <text evidence="3">The sequence shown here is derived from an EMBL/GenBank/DDBJ whole genome shotgun (WGS) entry which is preliminary data.</text>
</comment>
<dbReference type="RefSeq" id="WP_192024143.1">
    <property type="nucleotide sequence ID" value="NZ_JACYTN010000002.1"/>
</dbReference>
<evidence type="ECO:0000313" key="4">
    <source>
        <dbReference type="Proteomes" id="UP000634529"/>
    </source>
</evidence>
<feature type="compositionally biased region" description="Polar residues" evidence="2">
    <location>
        <begin position="99"/>
        <end position="110"/>
    </location>
</feature>
<dbReference type="NCBIfam" id="TIGR00278">
    <property type="entry name" value="membrane protein insertion efficiency factor YidD"/>
    <property type="match status" value="1"/>
</dbReference>
<organism evidence="3 4">
    <name type="scientific">Paenibacillus arenosi</name>
    <dbReference type="NCBI Taxonomy" id="2774142"/>
    <lineage>
        <taxon>Bacteria</taxon>
        <taxon>Bacillati</taxon>
        <taxon>Bacillota</taxon>
        <taxon>Bacilli</taxon>
        <taxon>Bacillales</taxon>
        <taxon>Paenibacillaceae</taxon>
        <taxon>Paenibacillus</taxon>
    </lineage>
</organism>
<dbReference type="InterPro" id="IPR002696">
    <property type="entry name" value="Membr_insert_effic_factor_YidD"/>
</dbReference>
<dbReference type="PANTHER" id="PTHR33383:SF1">
    <property type="entry name" value="MEMBRANE PROTEIN INSERTION EFFICIENCY FACTOR-RELATED"/>
    <property type="match status" value="1"/>
</dbReference>
<comment type="subcellular location">
    <subcellularLocation>
        <location evidence="1">Cell membrane</location>
        <topology evidence="1">Peripheral membrane protein</topology>
        <orientation evidence="1">Cytoplasmic side</orientation>
    </subcellularLocation>
</comment>
<keyword evidence="1" id="KW-0472">Membrane</keyword>
<comment type="function">
    <text evidence="1">Could be involved in insertion of integral membrane proteins into the membrane.</text>
</comment>
<dbReference type="HAMAP" id="MF_00386">
    <property type="entry name" value="UPF0161_YidD"/>
    <property type="match status" value="1"/>
</dbReference>
<reference evidence="3 4" key="1">
    <citation type="submission" date="2020-09" db="EMBL/GenBank/DDBJ databases">
        <title>Paenibacillus sp. CAU 1523 isolated from sand of Haeundae Beach.</title>
        <authorList>
            <person name="Kim W."/>
        </authorList>
    </citation>
    <scope>NUCLEOTIDE SEQUENCE [LARGE SCALE GENOMIC DNA]</scope>
    <source>
        <strain evidence="3 4">CAU 1523</strain>
    </source>
</reference>
<proteinExistence type="inferred from homology"/>
<evidence type="ECO:0000256" key="1">
    <source>
        <dbReference type="HAMAP-Rule" id="MF_00386"/>
    </source>
</evidence>
<sequence>MKQAKRWTAVTLKAPIHFYRRFLSPLKPPSCRFYPTCSQYALEAIDVHGAAKGSWLAVKRIACCHPFHPGGYDPVPPRHKNEKLGLSEQVAESEHSQDSGHSNSSRANTN</sequence>
<keyword evidence="1" id="KW-1003">Cell membrane</keyword>
<dbReference type="PANTHER" id="PTHR33383">
    <property type="entry name" value="MEMBRANE PROTEIN INSERTION EFFICIENCY FACTOR-RELATED"/>
    <property type="match status" value="1"/>
</dbReference>
<dbReference type="SMART" id="SM01234">
    <property type="entry name" value="Haemolytic"/>
    <property type="match status" value="1"/>
</dbReference>
<dbReference type="EMBL" id="JACYTN010000002">
    <property type="protein sequence ID" value="MBD8497763.1"/>
    <property type="molecule type" value="Genomic_DNA"/>
</dbReference>
<evidence type="ECO:0000256" key="2">
    <source>
        <dbReference type="SAM" id="MobiDB-lite"/>
    </source>
</evidence>
<dbReference type="Proteomes" id="UP000634529">
    <property type="component" value="Unassembled WGS sequence"/>
</dbReference>
<comment type="similarity">
    <text evidence="1">Belongs to the UPF0161 family.</text>
</comment>
<name>A0ABR9AUI8_9BACL</name>
<accession>A0ABR9AUI8</accession>
<gene>
    <name evidence="3" type="primary">yidD</name>
    <name evidence="3" type="ORF">IFO66_05520</name>
</gene>